<keyword evidence="1" id="KW-0732">Signal</keyword>
<proteinExistence type="predicted"/>
<gene>
    <name evidence="2" type="ORF">AK812_SmicGene16011</name>
</gene>
<dbReference type="OrthoDB" id="10549272at2759"/>
<keyword evidence="3" id="KW-1185">Reference proteome</keyword>
<accession>A0A1Q9E1F3</accession>
<feature type="chain" id="PRO_5013385358" evidence="1">
    <location>
        <begin position="22"/>
        <end position="67"/>
    </location>
</feature>
<reference evidence="2 3" key="1">
    <citation type="submission" date="2016-02" db="EMBL/GenBank/DDBJ databases">
        <title>Genome analysis of coral dinoflagellate symbionts highlights evolutionary adaptations to a symbiotic lifestyle.</title>
        <authorList>
            <person name="Aranda M."/>
            <person name="Li Y."/>
            <person name="Liew Y.J."/>
            <person name="Baumgarten S."/>
            <person name="Simakov O."/>
            <person name="Wilson M."/>
            <person name="Piel J."/>
            <person name="Ashoor H."/>
            <person name="Bougouffa S."/>
            <person name="Bajic V.B."/>
            <person name="Ryu T."/>
            <person name="Ravasi T."/>
            <person name="Bayer T."/>
            <person name="Micklem G."/>
            <person name="Kim H."/>
            <person name="Bhak J."/>
            <person name="Lajeunesse T.C."/>
            <person name="Voolstra C.R."/>
        </authorList>
    </citation>
    <scope>NUCLEOTIDE SEQUENCE [LARGE SCALE GENOMIC DNA]</scope>
    <source>
        <strain evidence="2 3">CCMP2467</strain>
    </source>
</reference>
<protein>
    <submittedName>
        <fullName evidence="2">Uncharacterized protein</fullName>
    </submittedName>
</protein>
<organism evidence="2 3">
    <name type="scientific">Symbiodinium microadriaticum</name>
    <name type="common">Dinoflagellate</name>
    <name type="synonym">Zooxanthella microadriatica</name>
    <dbReference type="NCBI Taxonomy" id="2951"/>
    <lineage>
        <taxon>Eukaryota</taxon>
        <taxon>Sar</taxon>
        <taxon>Alveolata</taxon>
        <taxon>Dinophyceae</taxon>
        <taxon>Suessiales</taxon>
        <taxon>Symbiodiniaceae</taxon>
        <taxon>Symbiodinium</taxon>
    </lineage>
</organism>
<dbReference type="EMBL" id="LSRX01000299">
    <property type="protein sequence ID" value="OLQ01248.1"/>
    <property type="molecule type" value="Genomic_DNA"/>
</dbReference>
<dbReference type="AlphaFoldDB" id="A0A1Q9E1F3"/>
<sequence length="67" mass="6915">MRAMPVGLCVAAIWGVDVSAGENGMEGRLPCSLPTHWCVEGLQIQSGEYCTAYCPAGSAKVVVTVSG</sequence>
<feature type="signal peptide" evidence="1">
    <location>
        <begin position="1"/>
        <end position="21"/>
    </location>
</feature>
<comment type="caution">
    <text evidence="2">The sequence shown here is derived from an EMBL/GenBank/DDBJ whole genome shotgun (WGS) entry which is preliminary data.</text>
</comment>
<evidence type="ECO:0000313" key="2">
    <source>
        <dbReference type="EMBL" id="OLQ01248.1"/>
    </source>
</evidence>
<name>A0A1Q9E1F3_SYMMI</name>
<evidence type="ECO:0000313" key="3">
    <source>
        <dbReference type="Proteomes" id="UP000186817"/>
    </source>
</evidence>
<evidence type="ECO:0000256" key="1">
    <source>
        <dbReference type="SAM" id="SignalP"/>
    </source>
</evidence>
<dbReference type="Proteomes" id="UP000186817">
    <property type="component" value="Unassembled WGS sequence"/>
</dbReference>